<reference evidence="3" key="1">
    <citation type="submission" date="2022-07" db="EMBL/GenBank/DDBJ databases">
        <title>Complete genome of CX2.</title>
        <authorList>
            <person name="Cao G."/>
        </authorList>
    </citation>
    <scope>NUCLEOTIDE SEQUENCE</scope>
    <source>
        <strain evidence="3">CX2</strain>
        <plasmid evidence="3">pCXA</plasmid>
    </source>
</reference>
<accession>A0ABY5FSR2</accession>
<dbReference type="Gene3D" id="1.10.10.10">
    <property type="entry name" value="Winged helix-like DNA-binding domain superfamily/Winged helix DNA-binding domain"/>
    <property type="match status" value="1"/>
</dbReference>
<dbReference type="EMBL" id="CP101463">
    <property type="protein sequence ID" value="UTT44601.1"/>
    <property type="molecule type" value="Genomic_DNA"/>
</dbReference>
<keyword evidence="1" id="KW-0238">DNA-binding</keyword>
<dbReference type="PROSITE" id="PS50987">
    <property type="entry name" value="HTH_ARSR_2"/>
    <property type="match status" value="1"/>
</dbReference>
<dbReference type="InterPro" id="IPR001845">
    <property type="entry name" value="HTH_ArsR_DNA-bd_dom"/>
</dbReference>
<geneLocation type="plasmid" evidence="3 4">
    <name>pCXA</name>
</geneLocation>
<proteinExistence type="predicted"/>
<dbReference type="InterPro" id="IPR011991">
    <property type="entry name" value="ArsR-like_HTH"/>
</dbReference>
<dbReference type="InterPro" id="IPR036390">
    <property type="entry name" value="WH_DNA-bd_sf"/>
</dbReference>
<dbReference type="RefSeq" id="WP_255178784.1">
    <property type="nucleotide sequence ID" value="NZ_CP101463.1"/>
</dbReference>
<sequence>MKDLQVNEEILSTLSALANPYRLQILYLLTLNREYVSELARKMGISRPLLYLHLKKLEEVNLVSSHLEISESGKSLKFYHLTDLNFTLNETVLKSMFEKNDIEGDNISD</sequence>
<keyword evidence="4" id="KW-1185">Reference proteome</keyword>
<organism evidence="3 4">
    <name type="scientific">Exiguobacterium aurantiacum</name>
    <dbReference type="NCBI Taxonomy" id="33987"/>
    <lineage>
        <taxon>Bacteria</taxon>
        <taxon>Bacillati</taxon>
        <taxon>Bacillota</taxon>
        <taxon>Bacilli</taxon>
        <taxon>Bacillales</taxon>
        <taxon>Bacillales Family XII. Incertae Sedis</taxon>
        <taxon>Exiguobacterium</taxon>
    </lineage>
</organism>
<protein>
    <submittedName>
        <fullName evidence="3">ArsR family transcriptional regulator</fullName>
    </submittedName>
</protein>
<evidence type="ECO:0000256" key="1">
    <source>
        <dbReference type="ARBA" id="ARBA00023125"/>
    </source>
</evidence>
<evidence type="ECO:0000313" key="4">
    <source>
        <dbReference type="Proteomes" id="UP001060325"/>
    </source>
</evidence>
<dbReference type="InterPro" id="IPR036388">
    <property type="entry name" value="WH-like_DNA-bd_sf"/>
</dbReference>
<gene>
    <name evidence="3" type="ORF">NMQ00_15980</name>
</gene>
<feature type="domain" description="HTH arsR-type" evidence="2">
    <location>
        <begin position="2"/>
        <end position="96"/>
    </location>
</feature>
<dbReference type="PANTHER" id="PTHR38600">
    <property type="entry name" value="TRANSCRIPTIONAL REGULATORY PROTEIN"/>
    <property type="match status" value="1"/>
</dbReference>
<dbReference type="Proteomes" id="UP001060325">
    <property type="component" value="Plasmid pCXA"/>
</dbReference>
<evidence type="ECO:0000313" key="3">
    <source>
        <dbReference type="EMBL" id="UTT44601.1"/>
    </source>
</evidence>
<evidence type="ECO:0000259" key="2">
    <source>
        <dbReference type="PROSITE" id="PS50987"/>
    </source>
</evidence>
<dbReference type="Pfam" id="PF01022">
    <property type="entry name" value="HTH_5"/>
    <property type="match status" value="1"/>
</dbReference>
<name>A0ABY5FSR2_9BACL</name>
<dbReference type="SUPFAM" id="SSF46785">
    <property type="entry name" value="Winged helix' DNA-binding domain"/>
    <property type="match status" value="1"/>
</dbReference>
<dbReference type="PANTHER" id="PTHR38600:SF1">
    <property type="entry name" value="TRANSCRIPTIONAL REGULATORY PROTEIN"/>
    <property type="match status" value="1"/>
</dbReference>
<dbReference type="CDD" id="cd00090">
    <property type="entry name" value="HTH_ARSR"/>
    <property type="match status" value="1"/>
</dbReference>
<dbReference type="SMART" id="SM00418">
    <property type="entry name" value="HTH_ARSR"/>
    <property type="match status" value="1"/>
</dbReference>
<keyword evidence="3" id="KW-0614">Plasmid</keyword>